<sequence length="63" mass="7066">MHLSNTRMLLFPTAFDPAYGHFLFKHVISCVNRCPFPASPPVLACLSSIHAAFWRSFQTSRAA</sequence>
<evidence type="ECO:0000313" key="2">
    <source>
        <dbReference type="Proteomes" id="UP000011668"/>
    </source>
</evidence>
<accession>L8WG23</accession>
<gene>
    <name evidence="1" type="ORF">AG1IA_09061</name>
</gene>
<evidence type="ECO:0000313" key="1">
    <source>
        <dbReference type="EMBL" id="ELU36910.1"/>
    </source>
</evidence>
<organism evidence="1 2">
    <name type="scientific">Thanatephorus cucumeris (strain AG1-IA)</name>
    <name type="common">Rice sheath blight fungus</name>
    <name type="synonym">Rhizoctonia solani</name>
    <dbReference type="NCBI Taxonomy" id="983506"/>
    <lineage>
        <taxon>Eukaryota</taxon>
        <taxon>Fungi</taxon>
        <taxon>Dikarya</taxon>
        <taxon>Basidiomycota</taxon>
        <taxon>Agaricomycotina</taxon>
        <taxon>Agaricomycetes</taxon>
        <taxon>Cantharellales</taxon>
        <taxon>Ceratobasidiaceae</taxon>
        <taxon>Rhizoctonia</taxon>
        <taxon>Rhizoctonia solani AG-1</taxon>
    </lineage>
</organism>
<reference evidence="1 2" key="1">
    <citation type="journal article" date="2013" name="Nat. Commun.">
        <title>The evolution and pathogenic mechanisms of the rice sheath blight pathogen.</title>
        <authorList>
            <person name="Zheng A."/>
            <person name="Lin R."/>
            <person name="Xu L."/>
            <person name="Qin P."/>
            <person name="Tang C."/>
            <person name="Ai P."/>
            <person name="Zhang D."/>
            <person name="Liu Y."/>
            <person name="Sun Z."/>
            <person name="Feng H."/>
            <person name="Wang Y."/>
            <person name="Chen Y."/>
            <person name="Liang X."/>
            <person name="Fu R."/>
            <person name="Li Q."/>
            <person name="Zhang J."/>
            <person name="Yu X."/>
            <person name="Xie Z."/>
            <person name="Ding L."/>
            <person name="Guan P."/>
            <person name="Tang J."/>
            <person name="Liang Y."/>
            <person name="Wang S."/>
            <person name="Deng Q."/>
            <person name="Li S."/>
            <person name="Zhu J."/>
            <person name="Wang L."/>
            <person name="Liu H."/>
            <person name="Li P."/>
        </authorList>
    </citation>
    <scope>NUCLEOTIDE SEQUENCE [LARGE SCALE GENOMIC DNA]</scope>
    <source>
        <strain evidence="2">AG-1 IA</strain>
    </source>
</reference>
<dbReference type="EMBL" id="AFRT01002956">
    <property type="protein sequence ID" value="ELU36910.1"/>
    <property type="molecule type" value="Genomic_DNA"/>
</dbReference>
<protein>
    <submittedName>
        <fullName evidence="1">Uncharacterized protein</fullName>
    </submittedName>
</protein>
<comment type="caution">
    <text evidence="1">The sequence shown here is derived from an EMBL/GenBank/DDBJ whole genome shotgun (WGS) entry which is preliminary data.</text>
</comment>
<keyword evidence="2" id="KW-1185">Reference proteome</keyword>
<name>L8WG23_THACA</name>
<proteinExistence type="predicted"/>
<dbReference type="Proteomes" id="UP000011668">
    <property type="component" value="Unassembled WGS sequence"/>
</dbReference>
<dbReference type="AlphaFoldDB" id="L8WG23"/>
<dbReference type="HOGENOM" id="CLU_2887410_0_0_1"/>